<name>A0A6A6CVJ9_ZASCE</name>
<reference evidence="3" key="1">
    <citation type="journal article" date="2020" name="Stud. Mycol.">
        <title>101 Dothideomycetes genomes: a test case for predicting lifestyles and emergence of pathogens.</title>
        <authorList>
            <person name="Haridas S."/>
            <person name="Albert R."/>
            <person name="Binder M."/>
            <person name="Bloem J."/>
            <person name="Labutti K."/>
            <person name="Salamov A."/>
            <person name="Andreopoulos B."/>
            <person name="Baker S."/>
            <person name="Barry K."/>
            <person name="Bills G."/>
            <person name="Bluhm B."/>
            <person name="Cannon C."/>
            <person name="Castanera R."/>
            <person name="Culley D."/>
            <person name="Daum C."/>
            <person name="Ezra D."/>
            <person name="Gonzalez J."/>
            <person name="Henrissat B."/>
            <person name="Kuo A."/>
            <person name="Liang C."/>
            <person name="Lipzen A."/>
            <person name="Lutzoni F."/>
            <person name="Magnuson J."/>
            <person name="Mondo S."/>
            <person name="Nolan M."/>
            <person name="Ohm R."/>
            <person name="Pangilinan J."/>
            <person name="Park H.-J."/>
            <person name="Ramirez L."/>
            <person name="Alfaro M."/>
            <person name="Sun H."/>
            <person name="Tritt A."/>
            <person name="Yoshinaga Y."/>
            <person name="Zwiers L.-H."/>
            <person name="Turgeon B."/>
            <person name="Goodwin S."/>
            <person name="Spatafora J."/>
            <person name="Crous P."/>
            <person name="Grigoriev I."/>
        </authorList>
    </citation>
    <scope>NUCLEOTIDE SEQUENCE</scope>
    <source>
        <strain evidence="3">ATCC 36951</strain>
    </source>
</reference>
<organism evidence="3 4">
    <name type="scientific">Zasmidium cellare ATCC 36951</name>
    <dbReference type="NCBI Taxonomy" id="1080233"/>
    <lineage>
        <taxon>Eukaryota</taxon>
        <taxon>Fungi</taxon>
        <taxon>Dikarya</taxon>
        <taxon>Ascomycota</taxon>
        <taxon>Pezizomycotina</taxon>
        <taxon>Dothideomycetes</taxon>
        <taxon>Dothideomycetidae</taxon>
        <taxon>Mycosphaerellales</taxon>
        <taxon>Mycosphaerellaceae</taxon>
        <taxon>Zasmidium</taxon>
    </lineage>
</organism>
<dbReference type="GeneID" id="54558062"/>
<feature type="compositionally biased region" description="Low complexity" evidence="1">
    <location>
        <begin position="196"/>
        <end position="215"/>
    </location>
</feature>
<dbReference type="PANTHER" id="PTHR40640">
    <property type="entry name" value="ANCHORED GLYCOPROTEIN, PUTATIVE (AFU_ORTHOLOGUE AFUA_8G04860)-RELATED"/>
    <property type="match status" value="1"/>
</dbReference>
<evidence type="ECO:0000313" key="4">
    <source>
        <dbReference type="Proteomes" id="UP000799537"/>
    </source>
</evidence>
<dbReference type="Proteomes" id="UP000799537">
    <property type="component" value="Unassembled WGS sequence"/>
</dbReference>
<accession>A0A6A6CVJ9</accession>
<sequence>MRARQLLTMMVLYLGSAAGQTSTLSIPFMGFNFDAVDASVVTVEDGRTTLALNCPPGSGSTNCGVYATETVVTGPSTYSLVLTDPTVLSFTQACVPSGASPFSTYSCQESAEGTKVQDGPSSSTTVHTDDVTYAAITVTAGVNLLAGGAAPAATTTTGAATTTAGAATTSSGASACSTSGQITECSGVTMSAGSGTSTDSSMPAASTAAAGASTGSSTSNAAAATGSFGLNKAVGLLAFPLILL</sequence>
<protein>
    <recommendedName>
        <fullName evidence="5">GPI anchored protein</fullName>
    </recommendedName>
</protein>
<proteinExistence type="predicted"/>
<dbReference type="RefSeq" id="XP_033672030.1">
    <property type="nucleotide sequence ID" value="XM_033804790.1"/>
</dbReference>
<dbReference type="AlphaFoldDB" id="A0A6A6CVJ9"/>
<evidence type="ECO:0008006" key="5">
    <source>
        <dbReference type="Google" id="ProtNLM"/>
    </source>
</evidence>
<keyword evidence="4" id="KW-1185">Reference proteome</keyword>
<evidence type="ECO:0000256" key="1">
    <source>
        <dbReference type="SAM" id="MobiDB-lite"/>
    </source>
</evidence>
<dbReference type="EMBL" id="ML993584">
    <property type="protein sequence ID" value="KAF2171141.1"/>
    <property type="molecule type" value="Genomic_DNA"/>
</dbReference>
<dbReference type="PANTHER" id="PTHR40640:SF1">
    <property type="entry name" value="ANCHORED GLYCOPROTEIN, PUTATIVE (AFU_ORTHOLOGUE AFUA_8G04860)-RELATED"/>
    <property type="match status" value="1"/>
</dbReference>
<feature type="region of interest" description="Disordered" evidence="1">
    <location>
        <begin position="190"/>
        <end position="215"/>
    </location>
</feature>
<gene>
    <name evidence="3" type="ORF">M409DRAFT_19112</name>
</gene>
<feature type="chain" id="PRO_5025441256" description="GPI anchored protein" evidence="2">
    <location>
        <begin position="20"/>
        <end position="244"/>
    </location>
</feature>
<evidence type="ECO:0000256" key="2">
    <source>
        <dbReference type="SAM" id="SignalP"/>
    </source>
</evidence>
<evidence type="ECO:0000313" key="3">
    <source>
        <dbReference type="EMBL" id="KAF2171141.1"/>
    </source>
</evidence>
<dbReference type="OrthoDB" id="4991875at2759"/>
<keyword evidence="2" id="KW-0732">Signal</keyword>
<feature type="signal peptide" evidence="2">
    <location>
        <begin position="1"/>
        <end position="19"/>
    </location>
</feature>